<reference evidence="1" key="4">
    <citation type="submission" date="2024-05" db="EMBL/GenBank/DDBJ databases">
        <authorList>
            <person name="Sun Q."/>
            <person name="Zhou Y."/>
        </authorList>
    </citation>
    <scope>NUCLEOTIDE SEQUENCE</scope>
    <source>
        <strain evidence="1">CGMCC 1.18437</strain>
    </source>
</reference>
<reference evidence="4" key="2">
    <citation type="journal article" date="2019" name="Int. J. Syst. Evol. Microbiol.">
        <title>The Global Catalogue of Microorganisms (GCM) 10K type strain sequencing project: providing services to taxonomists for standard genome sequencing and annotation.</title>
        <authorList>
            <consortium name="The Broad Institute Genomics Platform"/>
            <consortium name="The Broad Institute Genome Sequencing Center for Infectious Disease"/>
            <person name="Wu L."/>
            <person name="Ma J."/>
        </authorList>
    </citation>
    <scope>NUCLEOTIDE SEQUENCE [LARGE SCALE GENOMIC DNA]</scope>
    <source>
        <strain evidence="4">CGMCC 1.18437</strain>
    </source>
</reference>
<proteinExistence type="predicted"/>
<accession>A0A7W8KIW0</accession>
<evidence type="ECO:0000313" key="4">
    <source>
        <dbReference type="Proteomes" id="UP000619376"/>
    </source>
</evidence>
<dbReference type="Proteomes" id="UP000619376">
    <property type="component" value="Unassembled WGS sequence"/>
</dbReference>
<evidence type="ECO:0000313" key="2">
    <source>
        <dbReference type="EMBL" id="MBB5378985.1"/>
    </source>
</evidence>
<organism evidence="2 3">
    <name type="scientific">Deinococcus metalli</name>
    <dbReference type="NCBI Taxonomy" id="1141878"/>
    <lineage>
        <taxon>Bacteria</taxon>
        <taxon>Thermotogati</taxon>
        <taxon>Deinococcota</taxon>
        <taxon>Deinococci</taxon>
        <taxon>Deinococcales</taxon>
        <taxon>Deinococcaceae</taxon>
        <taxon>Deinococcus</taxon>
    </lineage>
</organism>
<dbReference type="Pfam" id="PF11848">
    <property type="entry name" value="DUF3368"/>
    <property type="match status" value="1"/>
</dbReference>
<evidence type="ECO:0000313" key="1">
    <source>
        <dbReference type="EMBL" id="GHF63583.1"/>
    </source>
</evidence>
<reference evidence="1" key="1">
    <citation type="journal article" date="2014" name="Int. J. Syst. Evol. Microbiol.">
        <title>Complete genome of a new Firmicutes species belonging to the dominant human colonic microbiota ('Ruminococcus bicirculans') reveals two chromosomes and a selective capacity to utilize plant glucans.</title>
        <authorList>
            <consortium name="NISC Comparative Sequencing Program"/>
            <person name="Wegmann U."/>
            <person name="Louis P."/>
            <person name="Goesmann A."/>
            <person name="Henrissat B."/>
            <person name="Duncan S.H."/>
            <person name="Flint H.J."/>
        </authorList>
    </citation>
    <scope>NUCLEOTIDE SEQUENCE</scope>
    <source>
        <strain evidence="1">CGMCC 1.18437</strain>
    </source>
</reference>
<dbReference type="RefSeq" id="WP_184115895.1">
    <property type="nucleotide sequence ID" value="NZ_BNAJ01000018.1"/>
</dbReference>
<dbReference type="AlphaFoldDB" id="A0A7W8KIW0"/>
<gene>
    <name evidence="1" type="ORF">GCM10017781_44410</name>
    <name evidence="2" type="ORF">HNQ07_004495</name>
</gene>
<evidence type="ECO:0000313" key="3">
    <source>
        <dbReference type="Proteomes" id="UP000539473"/>
    </source>
</evidence>
<dbReference type="Proteomes" id="UP000539473">
    <property type="component" value="Unassembled WGS sequence"/>
</dbReference>
<dbReference type="InterPro" id="IPR021799">
    <property type="entry name" value="PIN-like_prokaryotic"/>
</dbReference>
<sequence length="162" mass="17958">MILLSDANVLMDLGYVGGLRLLPLLGRCEVLTTVLLECMHELQPGLMQQILAAGIVPVEVEQPLVESAVNHPNEILSLSDRQCLIYAQQAGRILLTGDRFLRAEAEGLGVTCHGSVWLVEQAWRLGGFSRGELCGWLSTWPLQKRRLPRAELQRLKHLIGCP</sequence>
<dbReference type="EMBL" id="JACHFK010000018">
    <property type="protein sequence ID" value="MBB5378985.1"/>
    <property type="molecule type" value="Genomic_DNA"/>
</dbReference>
<keyword evidence="4" id="KW-1185">Reference proteome</keyword>
<reference evidence="2 3" key="3">
    <citation type="submission" date="2020-08" db="EMBL/GenBank/DDBJ databases">
        <title>Genomic Encyclopedia of Type Strains, Phase IV (KMG-IV): sequencing the most valuable type-strain genomes for metagenomic binning, comparative biology and taxonomic classification.</title>
        <authorList>
            <person name="Goeker M."/>
        </authorList>
    </citation>
    <scope>NUCLEOTIDE SEQUENCE [LARGE SCALE GENOMIC DNA]</scope>
    <source>
        <strain evidence="2 3">DSM 27521</strain>
    </source>
</reference>
<dbReference type="EMBL" id="BNAJ01000018">
    <property type="protein sequence ID" value="GHF63583.1"/>
    <property type="molecule type" value="Genomic_DNA"/>
</dbReference>
<protein>
    <submittedName>
        <fullName evidence="2">Putative nucleic acid-binding protein</fullName>
    </submittedName>
</protein>
<comment type="caution">
    <text evidence="2">The sequence shown here is derived from an EMBL/GenBank/DDBJ whole genome shotgun (WGS) entry which is preliminary data.</text>
</comment>
<name>A0A7W8KIW0_9DEIO</name>